<evidence type="ECO:0000313" key="8">
    <source>
        <dbReference type="Proteomes" id="UP000659654"/>
    </source>
</evidence>
<evidence type="ECO:0000256" key="5">
    <source>
        <dbReference type="SAM" id="MobiDB-lite"/>
    </source>
</evidence>
<keyword evidence="3" id="KW-0175">Coiled coil</keyword>
<dbReference type="GO" id="GO:0005856">
    <property type="term" value="C:cytoskeleton"/>
    <property type="evidence" value="ECO:0007669"/>
    <property type="project" value="TreeGrafter"/>
</dbReference>
<dbReference type="GO" id="GO:0030837">
    <property type="term" value="P:negative regulation of actin filament polymerization"/>
    <property type="evidence" value="ECO:0007669"/>
    <property type="project" value="InterPro"/>
</dbReference>
<evidence type="ECO:0000256" key="4">
    <source>
        <dbReference type="PROSITE-ProRule" id="PRU00023"/>
    </source>
</evidence>
<dbReference type="SMART" id="SM00248">
    <property type="entry name" value="ANK"/>
    <property type="match status" value="4"/>
</dbReference>
<reference evidence="6" key="2">
    <citation type="submission" date="2020-09" db="EMBL/GenBank/DDBJ databases">
        <authorList>
            <person name="Kikuchi T."/>
        </authorList>
    </citation>
    <scope>NUCLEOTIDE SEQUENCE</scope>
    <source>
        <strain evidence="6">Ka4C1</strain>
    </source>
</reference>
<feature type="repeat" description="ANK" evidence="4">
    <location>
        <begin position="1264"/>
        <end position="1286"/>
    </location>
</feature>
<dbReference type="SMR" id="A0A1I7SVM2"/>
<feature type="region of interest" description="Disordered" evidence="5">
    <location>
        <begin position="40"/>
        <end position="84"/>
    </location>
</feature>
<evidence type="ECO:0000313" key="6">
    <source>
        <dbReference type="EMBL" id="CAD5217764.1"/>
    </source>
</evidence>
<feature type="region of interest" description="Disordered" evidence="5">
    <location>
        <begin position="1137"/>
        <end position="1185"/>
    </location>
</feature>
<dbReference type="OrthoDB" id="5406014at2759"/>
<evidence type="ECO:0000256" key="3">
    <source>
        <dbReference type="ARBA" id="ARBA00023054"/>
    </source>
</evidence>
<feature type="region of interest" description="Disordered" evidence="5">
    <location>
        <begin position="115"/>
        <end position="136"/>
    </location>
</feature>
<feature type="region of interest" description="Disordered" evidence="5">
    <location>
        <begin position="1080"/>
        <end position="1107"/>
    </location>
</feature>
<feature type="region of interest" description="Disordered" evidence="5">
    <location>
        <begin position="567"/>
        <end position="623"/>
    </location>
</feature>
<evidence type="ECO:0000256" key="1">
    <source>
        <dbReference type="ARBA" id="ARBA00022737"/>
    </source>
</evidence>
<proteinExistence type="predicted"/>
<feature type="compositionally biased region" description="Basic and acidic residues" evidence="5">
    <location>
        <begin position="40"/>
        <end position="58"/>
    </location>
</feature>
<keyword evidence="1" id="KW-0677">Repeat</keyword>
<dbReference type="EMBL" id="CAJFCV020000002">
    <property type="protein sequence ID" value="CAG9101648.1"/>
    <property type="molecule type" value="Genomic_DNA"/>
</dbReference>
<feature type="repeat" description="ANK" evidence="4">
    <location>
        <begin position="1336"/>
        <end position="1368"/>
    </location>
</feature>
<dbReference type="PROSITE" id="PS50088">
    <property type="entry name" value="ANK_REPEAT"/>
    <property type="match status" value="3"/>
</dbReference>
<feature type="region of interest" description="Disordered" evidence="5">
    <location>
        <begin position="168"/>
        <end position="206"/>
    </location>
</feature>
<dbReference type="Pfam" id="PF12796">
    <property type="entry name" value="Ank_2"/>
    <property type="match status" value="2"/>
</dbReference>
<protein>
    <submittedName>
        <fullName evidence="6">(pine wood nematode) hypothetical protein</fullName>
    </submittedName>
</protein>
<dbReference type="EMBL" id="CAJFDI010000002">
    <property type="protein sequence ID" value="CAD5217764.1"/>
    <property type="molecule type" value="Genomic_DNA"/>
</dbReference>
<keyword evidence="8" id="KW-1185">Reference proteome</keyword>
<dbReference type="Gene3D" id="1.25.40.20">
    <property type="entry name" value="Ankyrin repeat-containing domain"/>
    <property type="match status" value="1"/>
</dbReference>
<feature type="compositionally biased region" description="Low complexity" evidence="5">
    <location>
        <begin position="1160"/>
        <end position="1169"/>
    </location>
</feature>
<dbReference type="PANTHER" id="PTHR24168:SF21">
    <property type="entry name" value="KANK, ISOFORM D"/>
    <property type="match status" value="1"/>
</dbReference>
<feature type="compositionally biased region" description="Low complexity" evidence="5">
    <location>
        <begin position="347"/>
        <end position="363"/>
    </location>
</feature>
<evidence type="ECO:0000313" key="7">
    <source>
        <dbReference type="Proteomes" id="UP000095284"/>
    </source>
</evidence>
<feature type="compositionally biased region" description="Basic and acidic residues" evidence="5">
    <location>
        <begin position="524"/>
        <end position="543"/>
    </location>
</feature>
<feature type="compositionally biased region" description="Polar residues" evidence="5">
    <location>
        <begin position="331"/>
        <end position="346"/>
    </location>
</feature>
<dbReference type="InterPro" id="IPR021939">
    <property type="entry name" value="KN_motif"/>
</dbReference>
<evidence type="ECO:0000256" key="2">
    <source>
        <dbReference type="ARBA" id="ARBA00023043"/>
    </source>
</evidence>
<dbReference type="PROSITE" id="PS50297">
    <property type="entry name" value="ANK_REP_REGION"/>
    <property type="match status" value="3"/>
</dbReference>
<name>A0A1I7SVM2_BURXY</name>
<dbReference type="GO" id="GO:0005737">
    <property type="term" value="C:cytoplasm"/>
    <property type="evidence" value="ECO:0007669"/>
    <property type="project" value="TreeGrafter"/>
</dbReference>
<accession>A0A1I7SVM2</accession>
<dbReference type="Proteomes" id="UP000659654">
    <property type="component" value="Unassembled WGS sequence"/>
</dbReference>
<feature type="region of interest" description="Disordered" evidence="5">
    <location>
        <begin position="524"/>
        <end position="544"/>
    </location>
</feature>
<feature type="region of interest" description="Disordered" evidence="5">
    <location>
        <begin position="276"/>
        <end position="374"/>
    </location>
</feature>
<dbReference type="Proteomes" id="UP000582659">
    <property type="component" value="Unassembled WGS sequence"/>
</dbReference>
<feature type="compositionally biased region" description="Acidic residues" evidence="5">
    <location>
        <begin position="1142"/>
        <end position="1151"/>
    </location>
</feature>
<feature type="repeat" description="ANK" evidence="4">
    <location>
        <begin position="1369"/>
        <end position="1392"/>
    </location>
</feature>
<evidence type="ECO:0000313" key="9">
    <source>
        <dbReference type="WBParaSite" id="BXY_1709900.1"/>
    </source>
</evidence>
<feature type="compositionally biased region" description="Polar residues" evidence="5">
    <location>
        <begin position="594"/>
        <end position="603"/>
    </location>
</feature>
<feature type="region of interest" description="Disordered" evidence="5">
    <location>
        <begin position="1030"/>
        <end position="1051"/>
    </location>
</feature>
<dbReference type="SUPFAM" id="SSF48403">
    <property type="entry name" value="Ankyrin repeat"/>
    <property type="match status" value="1"/>
</dbReference>
<reference evidence="9" key="1">
    <citation type="submission" date="2016-11" db="UniProtKB">
        <authorList>
            <consortium name="WormBaseParasite"/>
        </authorList>
    </citation>
    <scope>IDENTIFICATION</scope>
</reference>
<sequence length="1437" mass="161749">MLASQNSAVLPPNGQEKCTCCPYGFHLDLDFVAFAEDVASGKERRKTPDYHFNTEPRRSRPLTKSKGIRDSNGNGVETPPANGSAFKSLSKKSLNDVVNDLNALSQDYDRLLHEDQPRTEPSTAHSTMPRPENGNYQFQAPKPAETRRQYLGGFSSGSLRNPLLSDIRTPAHSGSNRVAERSNAYSPFDPYSTLPNSTVDHHEHSKTPLTVVANEEVSQIFSDRSRTLPTLRRSVTSAPTSPVPGKTFYTALGQSLANLRNRAPLSPILHQEATPFGGATLPSTGAFAAGPKRERIYEPAAKAKPPLPRRYFEPQRRYPRVLSPEPEKTRSPSTLRNSNLHNRTYYTTSTSPRQDTTSSSSSSHRVPYRSKSTGAQLPSFYDQFASVLRDRNEPSESRYSTLKYDNDPRYSTIRTEPADNRYSAKIESNFNGLSNGYSTPKETVDNRYSTGRNDSILSQYTPQGIVNHNGYQEQRKKVESHYSAPISQTADIKYKVEDPVDLLLEEFKKPIEEIERIIEDPHRKTEENYRKSSDPHRAIEDPYPRVQPDSLGLDLSAVDDYPPNVVRSGPLLHSTPKSKSFITSTPKSAEIPRNLQSTMTQTPPLHLTAPKKRPHKDDESQTERKIKLEQFSQTKLVLKREIGEQAELIKDVKKPLTIDIATSPIHFEKLEVSTDTEGLEPKKKRWNEGLSVEFQYCIGHESEHHLRDIEEKLKASKKFNDASTEARPLLKEVGTHHGNVAAEIHTQTEAHADNIEKKTVSAQNSAPLLSPKDQETSGTQTNIDWIQDEVEALLLAEKLERQSVKSVDKKTETEDEEASDFIMITCSKCAQTDVAKSHEFFEKIEDVSIQIPDDSEPPAEPSPALHILSKTSPMSEEEWEFEELERQIITHQHQHAAPHEVVVERTAIRSIEELIERRKSPQEIQEQEEAEMLANLERLATIEPDRFSIDTDVQTVIMLDAINQQEAVHAIVNENGDHVEIQKNLTPVQTEAIRKLLTEPNRPGFQRESGAYRSFKVEKTKADDLDYITEKHTQVRKPQPSTTPSSDPEKPLKEMVVLKKFQNIPSNFPEPVSARIPRPKFAKYSPQPSEMEHVESPDEAAEAQDKLTPLRSELQYFDEWRSNRYRRFRRPFNEVAPQIDAPDYESDDEATGFDPNDPVSTSSNSSLTSDEAEMERQSSDDENVGFEMSAPLKEALETLNKHLMDEPEETMHSSDWAYKYVQHEWLRLSTKKNASPQTIEHFIDALEVLSAKLMETVINFQDQNGNTALHYAVSHENYGVVSVLLDAKICRVDDTNKAGYSPVMLAALCDIKNETEAAIVQRLFERGNVNAKAVYHGQTALMLAVSHGRVETTNLLISCGADVNLKDIDGSTALMCAAEHGHKELVKILLKRPGIDASLTDCDNQSALSIAMENQHRDIGVLIYAHLNYGRTDGQES</sequence>
<dbReference type="WBParaSite" id="BXY_1709900.1">
    <property type="protein sequence ID" value="BXY_1709900.1"/>
    <property type="gene ID" value="BXY_1709900"/>
</dbReference>
<dbReference type="InterPro" id="IPR002110">
    <property type="entry name" value="Ankyrin_rpt"/>
</dbReference>
<gene>
    <name evidence="6" type="ORF">BXYJ_LOCUS5193</name>
</gene>
<dbReference type="Pfam" id="PF12075">
    <property type="entry name" value="KN_motif"/>
    <property type="match status" value="1"/>
</dbReference>
<dbReference type="InterPro" id="IPR036770">
    <property type="entry name" value="Ankyrin_rpt-contain_sf"/>
</dbReference>
<feature type="compositionally biased region" description="Polar residues" evidence="5">
    <location>
        <begin position="575"/>
        <end position="587"/>
    </location>
</feature>
<organism evidence="7 9">
    <name type="scientific">Bursaphelenchus xylophilus</name>
    <name type="common">Pinewood nematode worm</name>
    <name type="synonym">Aphelenchoides xylophilus</name>
    <dbReference type="NCBI Taxonomy" id="6326"/>
    <lineage>
        <taxon>Eukaryota</taxon>
        <taxon>Metazoa</taxon>
        <taxon>Ecdysozoa</taxon>
        <taxon>Nematoda</taxon>
        <taxon>Chromadorea</taxon>
        <taxon>Rhabditida</taxon>
        <taxon>Tylenchina</taxon>
        <taxon>Tylenchomorpha</taxon>
        <taxon>Aphelenchoidea</taxon>
        <taxon>Aphelenchoididae</taxon>
        <taxon>Bursaphelenchus</taxon>
    </lineage>
</organism>
<dbReference type="InterPro" id="IPR047184">
    <property type="entry name" value="KANK1-4"/>
</dbReference>
<keyword evidence="2 4" id="KW-0040">ANK repeat</keyword>
<dbReference type="Proteomes" id="UP000095284">
    <property type="component" value="Unplaced"/>
</dbReference>
<dbReference type="PANTHER" id="PTHR24168">
    <property type="entry name" value="KN MOTIF AND ANKYRIN REPEAT DOMAIN-CONTAINING"/>
    <property type="match status" value="1"/>
</dbReference>